<dbReference type="EMBL" id="SNRY01008636">
    <property type="protein sequence ID" value="KAA6308206.1"/>
    <property type="molecule type" value="Genomic_DNA"/>
</dbReference>
<gene>
    <name evidence="1" type="ORF">EZS27_040117</name>
</gene>
<reference evidence="1" key="1">
    <citation type="submission" date="2019-03" db="EMBL/GenBank/DDBJ databases">
        <title>Single cell metagenomics reveals metabolic interactions within the superorganism composed of flagellate Streblomastix strix and complex community of Bacteroidetes bacteria on its surface.</title>
        <authorList>
            <person name="Treitli S.C."/>
            <person name="Kolisko M."/>
            <person name="Husnik F."/>
            <person name="Keeling P."/>
            <person name="Hampl V."/>
        </authorList>
    </citation>
    <scope>NUCLEOTIDE SEQUENCE</scope>
    <source>
        <strain evidence="1">STM</strain>
    </source>
</reference>
<dbReference type="AlphaFoldDB" id="A0A5J4PFC7"/>
<organism evidence="1">
    <name type="scientific">termite gut metagenome</name>
    <dbReference type="NCBI Taxonomy" id="433724"/>
    <lineage>
        <taxon>unclassified sequences</taxon>
        <taxon>metagenomes</taxon>
        <taxon>organismal metagenomes</taxon>
    </lineage>
</organism>
<accession>A0A5J4PFC7</accession>
<proteinExistence type="predicted"/>
<evidence type="ECO:0000313" key="1">
    <source>
        <dbReference type="EMBL" id="KAA6308206.1"/>
    </source>
</evidence>
<sequence length="84" mass="10141">VMYYAERNGYRAPAYHRLDIGATYLVKKTAKYESELAFSLYNAYGRRNVYMIRFETNKEDLDKTSVYRYSLFTYIPSISWNFKF</sequence>
<protein>
    <recommendedName>
        <fullName evidence="2">TonB-dependent receptor</fullName>
    </recommendedName>
</protein>
<feature type="non-terminal residue" evidence="1">
    <location>
        <position position="1"/>
    </location>
</feature>
<evidence type="ECO:0008006" key="2">
    <source>
        <dbReference type="Google" id="ProtNLM"/>
    </source>
</evidence>
<comment type="caution">
    <text evidence="1">The sequence shown here is derived from an EMBL/GenBank/DDBJ whole genome shotgun (WGS) entry which is preliminary data.</text>
</comment>
<name>A0A5J4PFC7_9ZZZZ</name>